<evidence type="ECO:0000259" key="3">
    <source>
        <dbReference type="Pfam" id="PF12928"/>
    </source>
</evidence>
<dbReference type="PANTHER" id="PTHR21027:SF1">
    <property type="entry name" value="TRNA-SPLICING ENDONUCLEASE SUBUNIT SEN54"/>
    <property type="match status" value="1"/>
</dbReference>
<feature type="domain" description="tRNA-splicing endonuclease subunit Sen54 N-terminal" evidence="3">
    <location>
        <begin position="60"/>
        <end position="119"/>
    </location>
</feature>
<sequence length="287" mass="31737">MVDSIAVIITGIFKTDLLDNWLMEVVKCESSFGEDSDDESHGQYANDDDAEYSYASGLVPKLQSRNIVSKACWNPQMKMAEVIVQKGSLWKTTGIARSGMIYCSIEEVLFLAELGALILLDHCDATLPLEDIYVMVANGKNGCSWEQFQAYKQLKSLGYIVGRHGVPWSLKGVNRSNECVSSKCSVESALADSESEDKSSIIGMFNGMQINEARPVFDVYLPNSKFRKSSPGDPSFVLCFTGGYPPSKAELEALERQCGGVPLKFCHIEHGRVNFFSFDRVELPVLP</sequence>
<comment type="caution">
    <text evidence="4">The sequence shown here is derived from an EMBL/GenBank/DDBJ whole genome shotgun (WGS) entry which is preliminary data.</text>
</comment>
<evidence type="ECO:0000256" key="1">
    <source>
        <dbReference type="ARBA" id="ARBA00005736"/>
    </source>
</evidence>
<dbReference type="GO" id="GO:0000214">
    <property type="term" value="C:tRNA-intron endonuclease complex"/>
    <property type="evidence" value="ECO:0007669"/>
    <property type="project" value="TreeGrafter"/>
</dbReference>
<dbReference type="InterPro" id="IPR024337">
    <property type="entry name" value="tRNA_splic_suSen54"/>
</dbReference>
<comment type="similarity">
    <text evidence="1">Belongs to the SEN54 family.</text>
</comment>
<keyword evidence="2" id="KW-0819">tRNA processing</keyword>
<reference evidence="4" key="1">
    <citation type="journal article" date="2021" name="Front. Plant Sci.">
        <title>Chromosome-Scale Genome Assembly for Chinese Sour Jujube and Insights Into Its Genome Evolution and Domestication Signature.</title>
        <authorList>
            <person name="Shen L.-Y."/>
            <person name="Luo H."/>
            <person name="Wang X.-L."/>
            <person name="Wang X.-M."/>
            <person name="Qiu X.-J."/>
            <person name="Liu H."/>
            <person name="Zhou S.-S."/>
            <person name="Jia K.-H."/>
            <person name="Nie S."/>
            <person name="Bao Y.-T."/>
            <person name="Zhang R.-G."/>
            <person name="Yun Q.-Z."/>
            <person name="Chai Y.-H."/>
            <person name="Lu J.-Y."/>
            <person name="Li Y."/>
            <person name="Zhao S.-W."/>
            <person name="Mao J.-F."/>
            <person name="Jia S.-G."/>
            <person name="Mao Y.-M."/>
        </authorList>
    </citation>
    <scope>NUCLEOTIDE SEQUENCE</scope>
    <source>
        <strain evidence="4">AT0</strain>
        <tissue evidence="4">Leaf</tissue>
    </source>
</reference>
<dbReference type="GO" id="GO:0000379">
    <property type="term" value="P:tRNA-type intron splice site recognition and cleavage"/>
    <property type="evidence" value="ECO:0007669"/>
    <property type="project" value="TreeGrafter"/>
</dbReference>
<protein>
    <recommendedName>
        <fullName evidence="3">tRNA-splicing endonuclease subunit Sen54 N-terminal domain-containing protein</fullName>
    </recommendedName>
</protein>
<evidence type="ECO:0000256" key="2">
    <source>
        <dbReference type="ARBA" id="ARBA00022694"/>
    </source>
</evidence>
<accession>A0A978UMK3</accession>
<name>A0A978UMK3_ZIZJJ</name>
<dbReference type="InterPro" id="IPR024336">
    <property type="entry name" value="tRNA_splic_suSen54_N"/>
</dbReference>
<dbReference type="EMBL" id="JAEACU010000010">
    <property type="protein sequence ID" value="KAH7516055.1"/>
    <property type="molecule type" value="Genomic_DNA"/>
</dbReference>
<dbReference type="AlphaFoldDB" id="A0A978UMK3"/>
<evidence type="ECO:0000313" key="4">
    <source>
        <dbReference type="EMBL" id="KAH7516055.1"/>
    </source>
</evidence>
<organism evidence="4 5">
    <name type="scientific">Ziziphus jujuba var. spinosa</name>
    <dbReference type="NCBI Taxonomy" id="714518"/>
    <lineage>
        <taxon>Eukaryota</taxon>
        <taxon>Viridiplantae</taxon>
        <taxon>Streptophyta</taxon>
        <taxon>Embryophyta</taxon>
        <taxon>Tracheophyta</taxon>
        <taxon>Spermatophyta</taxon>
        <taxon>Magnoliopsida</taxon>
        <taxon>eudicotyledons</taxon>
        <taxon>Gunneridae</taxon>
        <taxon>Pentapetalae</taxon>
        <taxon>rosids</taxon>
        <taxon>fabids</taxon>
        <taxon>Rosales</taxon>
        <taxon>Rhamnaceae</taxon>
        <taxon>Paliureae</taxon>
        <taxon>Ziziphus</taxon>
    </lineage>
</organism>
<dbReference type="Proteomes" id="UP000813462">
    <property type="component" value="Unassembled WGS sequence"/>
</dbReference>
<gene>
    <name evidence="4" type="ORF">FEM48_Zijuj10G0094200</name>
</gene>
<evidence type="ECO:0000313" key="5">
    <source>
        <dbReference type="Proteomes" id="UP000813462"/>
    </source>
</evidence>
<dbReference type="PANTHER" id="PTHR21027">
    <property type="entry name" value="TRNA-SPLICING ENDONUCLEASE SUBUNIT SEN54"/>
    <property type="match status" value="1"/>
</dbReference>
<dbReference type="Pfam" id="PF12928">
    <property type="entry name" value="tRNA_int_end_N2"/>
    <property type="match status" value="1"/>
</dbReference>
<proteinExistence type="inferred from homology"/>